<evidence type="ECO:0000313" key="1">
    <source>
        <dbReference type="EMBL" id="KAI0032431.1"/>
    </source>
</evidence>
<reference evidence="1" key="1">
    <citation type="submission" date="2021-02" db="EMBL/GenBank/DDBJ databases">
        <authorList>
            <consortium name="DOE Joint Genome Institute"/>
            <person name="Ahrendt S."/>
            <person name="Looney B.P."/>
            <person name="Miyauchi S."/>
            <person name="Morin E."/>
            <person name="Drula E."/>
            <person name="Courty P.E."/>
            <person name="Chicoki N."/>
            <person name="Fauchery L."/>
            <person name="Kohler A."/>
            <person name="Kuo A."/>
            <person name="Labutti K."/>
            <person name="Pangilinan J."/>
            <person name="Lipzen A."/>
            <person name="Riley R."/>
            <person name="Andreopoulos W."/>
            <person name="He G."/>
            <person name="Johnson J."/>
            <person name="Barry K.W."/>
            <person name="Grigoriev I.V."/>
            <person name="Nagy L."/>
            <person name="Hibbett D."/>
            <person name="Henrissat B."/>
            <person name="Matheny P.B."/>
            <person name="Labbe J."/>
            <person name="Martin F."/>
        </authorList>
    </citation>
    <scope>NUCLEOTIDE SEQUENCE</scope>
    <source>
        <strain evidence="1">EC-137</strain>
    </source>
</reference>
<accession>A0ACB8QM29</accession>
<evidence type="ECO:0000313" key="2">
    <source>
        <dbReference type="Proteomes" id="UP000814128"/>
    </source>
</evidence>
<protein>
    <submittedName>
        <fullName evidence="1">Uncharacterized protein</fullName>
    </submittedName>
</protein>
<dbReference type="EMBL" id="MU273546">
    <property type="protein sequence ID" value="KAI0032431.1"/>
    <property type="molecule type" value="Genomic_DNA"/>
</dbReference>
<proteinExistence type="predicted"/>
<name>A0ACB8QM29_9AGAM</name>
<dbReference type="Proteomes" id="UP000814128">
    <property type="component" value="Unassembled WGS sequence"/>
</dbReference>
<comment type="caution">
    <text evidence="1">The sequence shown here is derived from an EMBL/GenBank/DDBJ whole genome shotgun (WGS) entry which is preliminary data.</text>
</comment>
<feature type="non-terminal residue" evidence="1">
    <location>
        <position position="1"/>
    </location>
</feature>
<organism evidence="1 2">
    <name type="scientific">Vararia minispora EC-137</name>
    <dbReference type="NCBI Taxonomy" id="1314806"/>
    <lineage>
        <taxon>Eukaryota</taxon>
        <taxon>Fungi</taxon>
        <taxon>Dikarya</taxon>
        <taxon>Basidiomycota</taxon>
        <taxon>Agaricomycotina</taxon>
        <taxon>Agaricomycetes</taxon>
        <taxon>Russulales</taxon>
        <taxon>Lachnocladiaceae</taxon>
        <taxon>Vararia</taxon>
    </lineage>
</organism>
<gene>
    <name evidence="1" type="ORF">K488DRAFT_49898</name>
</gene>
<sequence>YELDPDANSGLNYQYHDVVRKKGDRKALPAGDCIDCRNYYEAVGPMPPRLQPPLWDLPPSPSQHDHRHHHHHPHHRFKNGGRVETSRPLADDDIDLAEFNEHQRRRDIATHKQAISRHRAQWQGSKDPPGYWMIGFPNTQEVAKINAEADEMRREKEEQVRREAR</sequence>
<reference evidence="1" key="2">
    <citation type="journal article" date="2022" name="New Phytol.">
        <title>Evolutionary transition to the ectomycorrhizal habit in the genomes of a hyperdiverse lineage of mushroom-forming fungi.</title>
        <authorList>
            <person name="Looney B."/>
            <person name="Miyauchi S."/>
            <person name="Morin E."/>
            <person name="Drula E."/>
            <person name="Courty P.E."/>
            <person name="Kohler A."/>
            <person name="Kuo A."/>
            <person name="LaButti K."/>
            <person name="Pangilinan J."/>
            <person name="Lipzen A."/>
            <person name="Riley R."/>
            <person name="Andreopoulos W."/>
            <person name="He G."/>
            <person name="Johnson J."/>
            <person name="Nolan M."/>
            <person name="Tritt A."/>
            <person name="Barry K.W."/>
            <person name="Grigoriev I.V."/>
            <person name="Nagy L.G."/>
            <person name="Hibbett D."/>
            <person name="Henrissat B."/>
            <person name="Matheny P.B."/>
            <person name="Labbe J."/>
            <person name="Martin F.M."/>
        </authorList>
    </citation>
    <scope>NUCLEOTIDE SEQUENCE</scope>
    <source>
        <strain evidence="1">EC-137</strain>
    </source>
</reference>
<keyword evidence="2" id="KW-1185">Reference proteome</keyword>